<accession>D7DAX7</accession>
<dbReference type="KEGG" id="shc:Shell_0181"/>
<protein>
    <submittedName>
        <fullName evidence="1">Uncharacterized protein</fullName>
    </submittedName>
</protein>
<name>D7DAX7_STAHD</name>
<dbReference type="AlphaFoldDB" id="D7DAX7"/>
<proteinExistence type="predicted"/>
<keyword evidence="2" id="KW-1185">Reference proteome</keyword>
<dbReference type="HOGENOM" id="CLU_2679095_0_0_2"/>
<dbReference type="GeneID" id="9234969"/>
<gene>
    <name evidence="1" type="ordered locus">Shell_0181</name>
</gene>
<reference evidence="1 2" key="2">
    <citation type="journal article" date="2011" name="Stand. Genomic Sci.">
        <title>Complete genome sequence of Staphylothermus hellenicus P8.</title>
        <authorList>
            <person name="Anderson I."/>
            <person name="Wirth R."/>
            <person name="Lucas S."/>
            <person name="Copeland A."/>
            <person name="Lapidus A."/>
            <person name="Cheng J.F."/>
            <person name="Goodwin L."/>
            <person name="Pitluck S."/>
            <person name="Davenport K."/>
            <person name="Detter J.C."/>
            <person name="Han C."/>
            <person name="Tapia R."/>
            <person name="Land M."/>
            <person name="Hauser L."/>
            <person name="Pati A."/>
            <person name="Mikhailova N."/>
            <person name="Woyke T."/>
            <person name="Klenk H.P."/>
            <person name="Kyrpides N."/>
            <person name="Ivanova N."/>
        </authorList>
    </citation>
    <scope>NUCLEOTIDE SEQUENCE [LARGE SCALE GENOMIC DNA]</scope>
    <source>
        <strain evidence="2">DSM 12710 / JCM 10830 / BK20S6-10-b1 / P8</strain>
    </source>
</reference>
<reference evidence="2" key="1">
    <citation type="submission" date="2010-05" db="EMBL/GenBank/DDBJ databases">
        <title>Complete sequence of Staphylothermus hellenicus DSM 12710.</title>
        <authorList>
            <consortium name="US DOE Joint Genome Institute"/>
            <person name="Lucas S."/>
            <person name="Copeland A."/>
            <person name="Lapidus A."/>
            <person name="Cheng J.-F."/>
            <person name="Bruce D."/>
            <person name="Goodwin L."/>
            <person name="Pitluck S."/>
            <person name="Davenport K."/>
            <person name="Detter J.C."/>
            <person name="Han C."/>
            <person name="Tapia R."/>
            <person name="Larimer F."/>
            <person name="Land M."/>
            <person name="Hauser L."/>
            <person name="Kyrpides N."/>
            <person name="Mikhailova N."/>
            <person name="Anderson I.J."/>
            <person name="Woyke T."/>
        </authorList>
    </citation>
    <scope>NUCLEOTIDE SEQUENCE [LARGE SCALE GENOMIC DNA]</scope>
    <source>
        <strain evidence="2">DSM 12710 / JCM 10830 / BK20S6-10-b1 / P8</strain>
    </source>
</reference>
<evidence type="ECO:0000313" key="1">
    <source>
        <dbReference type="EMBL" id="ADI31324.1"/>
    </source>
</evidence>
<organism evidence="1 2">
    <name type="scientific">Staphylothermus hellenicus (strain DSM 12710 / JCM 10830 / BK20S6-10-b1 / P8)</name>
    <dbReference type="NCBI Taxonomy" id="591019"/>
    <lineage>
        <taxon>Archaea</taxon>
        <taxon>Thermoproteota</taxon>
        <taxon>Thermoprotei</taxon>
        <taxon>Desulfurococcales</taxon>
        <taxon>Desulfurococcaceae</taxon>
        <taxon>Staphylothermus</taxon>
    </lineage>
</organism>
<dbReference type="RefSeq" id="WP_013142522.1">
    <property type="nucleotide sequence ID" value="NC_014205.1"/>
</dbReference>
<sequence length="74" mass="9311">MKTLISKNKTVRIRQEKKRQTFIRIVPVVSSLFWEIMRRYARRIPYKHEPLFMITPRQARNIVYKFTKRYLRKR</sequence>
<evidence type="ECO:0000313" key="2">
    <source>
        <dbReference type="Proteomes" id="UP000002573"/>
    </source>
</evidence>
<dbReference type="Proteomes" id="UP000002573">
    <property type="component" value="Chromosome"/>
</dbReference>
<dbReference type="EMBL" id="CP002051">
    <property type="protein sequence ID" value="ADI31324.1"/>
    <property type="molecule type" value="Genomic_DNA"/>
</dbReference>